<dbReference type="InterPro" id="IPR009057">
    <property type="entry name" value="Homeodomain-like_sf"/>
</dbReference>
<dbReference type="AlphaFoldDB" id="A0A7W7R3C9"/>
<dbReference type="SUPFAM" id="SSF48498">
    <property type="entry name" value="Tetracyclin repressor-like, C-terminal domain"/>
    <property type="match status" value="1"/>
</dbReference>
<evidence type="ECO:0000256" key="4">
    <source>
        <dbReference type="PROSITE-ProRule" id="PRU00335"/>
    </source>
</evidence>
<dbReference type="InterPro" id="IPR001647">
    <property type="entry name" value="HTH_TetR"/>
</dbReference>
<feature type="region of interest" description="Disordered" evidence="5">
    <location>
        <begin position="1"/>
        <end position="20"/>
    </location>
</feature>
<evidence type="ECO:0000256" key="5">
    <source>
        <dbReference type="SAM" id="MobiDB-lite"/>
    </source>
</evidence>
<evidence type="ECO:0000313" key="8">
    <source>
        <dbReference type="Proteomes" id="UP000540506"/>
    </source>
</evidence>
<evidence type="ECO:0000313" key="7">
    <source>
        <dbReference type="EMBL" id="MBB4924708.1"/>
    </source>
</evidence>
<reference evidence="7 8" key="1">
    <citation type="submission" date="2020-08" db="EMBL/GenBank/DDBJ databases">
        <title>Sequencing the genomes of 1000 actinobacteria strains.</title>
        <authorList>
            <person name="Klenk H.-P."/>
        </authorList>
    </citation>
    <scope>NUCLEOTIDE SEQUENCE [LARGE SCALE GENOMIC DNA]</scope>
    <source>
        <strain evidence="7 8">DSM 41654</strain>
    </source>
</reference>
<dbReference type="PROSITE" id="PS50977">
    <property type="entry name" value="HTH_TETR_2"/>
    <property type="match status" value="1"/>
</dbReference>
<evidence type="ECO:0000256" key="1">
    <source>
        <dbReference type="ARBA" id="ARBA00023015"/>
    </source>
</evidence>
<feature type="domain" description="HTH tetR-type" evidence="6">
    <location>
        <begin position="36"/>
        <end position="96"/>
    </location>
</feature>
<organism evidence="7 8">
    <name type="scientific">Kitasatospora kifunensis</name>
    <name type="common">Streptomyces kifunensis</name>
    <dbReference type="NCBI Taxonomy" id="58351"/>
    <lineage>
        <taxon>Bacteria</taxon>
        <taxon>Bacillati</taxon>
        <taxon>Actinomycetota</taxon>
        <taxon>Actinomycetes</taxon>
        <taxon>Kitasatosporales</taxon>
        <taxon>Streptomycetaceae</taxon>
        <taxon>Kitasatospora</taxon>
    </lineage>
</organism>
<evidence type="ECO:0000256" key="2">
    <source>
        <dbReference type="ARBA" id="ARBA00023125"/>
    </source>
</evidence>
<dbReference type="Gene3D" id="1.10.357.10">
    <property type="entry name" value="Tetracycline Repressor, domain 2"/>
    <property type="match status" value="1"/>
</dbReference>
<dbReference type="GO" id="GO:0003700">
    <property type="term" value="F:DNA-binding transcription factor activity"/>
    <property type="evidence" value="ECO:0007669"/>
    <property type="project" value="TreeGrafter"/>
</dbReference>
<keyword evidence="2 4" id="KW-0238">DNA-binding</keyword>
<dbReference type="Pfam" id="PF02909">
    <property type="entry name" value="TetR_C_1"/>
    <property type="match status" value="1"/>
</dbReference>
<dbReference type="InterPro" id="IPR050109">
    <property type="entry name" value="HTH-type_TetR-like_transc_reg"/>
</dbReference>
<keyword evidence="3" id="KW-0804">Transcription</keyword>
<comment type="caution">
    <text evidence="7">The sequence shown here is derived from an EMBL/GenBank/DDBJ whole genome shotgun (WGS) entry which is preliminary data.</text>
</comment>
<dbReference type="Pfam" id="PF00440">
    <property type="entry name" value="TetR_N"/>
    <property type="match status" value="1"/>
</dbReference>
<dbReference type="PANTHER" id="PTHR30055">
    <property type="entry name" value="HTH-TYPE TRANSCRIPTIONAL REGULATOR RUTR"/>
    <property type="match status" value="1"/>
</dbReference>
<dbReference type="Gene3D" id="1.10.10.60">
    <property type="entry name" value="Homeodomain-like"/>
    <property type="match status" value="1"/>
</dbReference>
<protein>
    <submittedName>
        <fullName evidence="7">AcrR family transcriptional regulator</fullName>
    </submittedName>
</protein>
<dbReference type="SUPFAM" id="SSF46689">
    <property type="entry name" value="Homeodomain-like"/>
    <property type="match status" value="1"/>
</dbReference>
<sequence>MAARKEAPPGSADDAKGAPASLWERLDRPAPAPRATLTAQRIATVGVAIADAEGLEAITMRRLATELGVAPMAAYRYVSGKDDLLELMVDLVHGELELPDPAVGWRETLRTIALRTRALLFAHPWLARLNSPQAMLALTPNRLAVSECALAAMAGLGLDVDTTQALARSVDLYTRGATHSEIVIQQLMASQGWNDGDELRVGLGSQMSWLMGTGRYPVLERHLVAAVRKDDPDWQFEVGLDCVLDGIAARLPG</sequence>
<dbReference type="Proteomes" id="UP000540506">
    <property type="component" value="Unassembled WGS sequence"/>
</dbReference>
<accession>A0A7W7R3C9</accession>
<dbReference type="GO" id="GO:0000976">
    <property type="term" value="F:transcription cis-regulatory region binding"/>
    <property type="evidence" value="ECO:0007669"/>
    <property type="project" value="TreeGrafter"/>
</dbReference>
<evidence type="ECO:0000259" key="6">
    <source>
        <dbReference type="PROSITE" id="PS50977"/>
    </source>
</evidence>
<dbReference type="InterPro" id="IPR036271">
    <property type="entry name" value="Tet_transcr_reg_TetR-rel_C_sf"/>
</dbReference>
<dbReference type="GO" id="GO:0045892">
    <property type="term" value="P:negative regulation of DNA-templated transcription"/>
    <property type="evidence" value="ECO:0007669"/>
    <property type="project" value="InterPro"/>
</dbReference>
<proteinExistence type="predicted"/>
<dbReference type="InterPro" id="IPR004111">
    <property type="entry name" value="Repressor_TetR_C"/>
</dbReference>
<dbReference type="EMBL" id="JACHJV010000001">
    <property type="protein sequence ID" value="MBB4924708.1"/>
    <property type="molecule type" value="Genomic_DNA"/>
</dbReference>
<keyword evidence="1" id="KW-0805">Transcription regulation</keyword>
<dbReference type="PANTHER" id="PTHR30055:SF151">
    <property type="entry name" value="TRANSCRIPTIONAL REGULATORY PROTEIN"/>
    <property type="match status" value="1"/>
</dbReference>
<gene>
    <name evidence="7" type="ORF">FHR34_003701</name>
</gene>
<name>A0A7W7R3C9_KITKI</name>
<dbReference type="RefSeq" id="WP_312897301.1">
    <property type="nucleotide sequence ID" value="NZ_JACHJV010000001.1"/>
</dbReference>
<feature type="DNA-binding region" description="H-T-H motif" evidence="4">
    <location>
        <begin position="59"/>
        <end position="78"/>
    </location>
</feature>
<evidence type="ECO:0000256" key="3">
    <source>
        <dbReference type="ARBA" id="ARBA00023163"/>
    </source>
</evidence>
<keyword evidence="8" id="KW-1185">Reference proteome</keyword>